<feature type="region of interest" description="Disordered" evidence="1">
    <location>
        <begin position="62"/>
        <end position="117"/>
    </location>
</feature>
<gene>
    <name evidence="2" type="ORF">HINF_LOCUS10993</name>
    <name evidence="3" type="ORF">HINF_LOCUS6260</name>
</gene>
<evidence type="ECO:0000313" key="3">
    <source>
        <dbReference type="EMBL" id="CAL5980613.1"/>
    </source>
</evidence>
<feature type="compositionally biased region" description="Basic and acidic residues" evidence="1">
    <location>
        <begin position="100"/>
        <end position="112"/>
    </location>
</feature>
<evidence type="ECO:0000313" key="4">
    <source>
        <dbReference type="Proteomes" id="UP001642409"/>
    </source>
</evidence>
<organism evidence="2">
    <name type="scientific">Hexamita inflata</name>
    <dbReference type="NCBI Taxonomy" id="28002"/>
    <lineage>
        <taxon>Eukaryota</taxon>
        <taxon>Metamonada</taxon>
        <taxon>Diplomonadida</taxon>
        <taxon>Hexamitidae</taxon>
        <taxon>Hexamitinae</taxon>
        <taxon>Hexamita</taxon>
    </lineage>
</organism>
<proteinExistence type="predicted"/>
<dbReference type="Proteomes" id="UP001642409">
    <property type="component" value="Unassembled WGS sequence"/>
</dbReference>
<evidence type="ECO:0000256" key="1">
    <source>
        <dbReference type="SAM" id="MobiDB-lite"/>
    </source>
</evidence>
<keyword evidence="4" id="KW-1185">Reference proteome</keyword>
<comment type="caution">
    <text evidence="2">The sequence shown here is derived from an EMBL/GenBank/DDBJ whole genome shotgun (WGS) entry which is preliminary data.</text>
</comment>
<sequence length="208" mass="23826">MQSSSISKSNKIYETQQSTISLLELQYRQAIELSHQKPVPKVKTVPFRIPIFDKQINNILAKPKPKHEVIKPPKVNPPSPGRYQHPPQFPRTKSALPFKKQTDRASSTDKNETPGPTAYQLIDKKIPGYNKCAHRKTVSWIYLDKKQPEIGKYFTDEYQHQTRSLSSKGHQIKNIVEVKELKGDAAHDYFWKAITGGIEHKRGQSGKK</sequence>
<accession>A0AA86NPF3</accession>
<name>A0AA86NPF3_9EUKA</name>
<dbReference type="AlphaFoldDB" id="A0AA86NPF3"/>
<reference evidence="2" key="1">
    <citation type="submission" date="2023-06" db="EMBL/GenBank/DDBJ databases">
        <authorList>
            <person name="Kurt Z."/>
        </authorList>
    </citation>
    <scope>NUCLEOTIDE SEQUENCE</scope>
</reference>
<evidence type="ECO:0000313" key="2">
    <source>
        <dbReference type="EMBL" id="CAI9923348.1"/>
    </source>
</evidence>
<dbReference type="EMBL" id="CATOUU010000279">
    <property type="protein sequence ID" value="CAI9923348.1"/>
    <property type="molecule type" value="Genomic_DNA"/>
</dbReference>
<protein>
    <submittedName>
        <fullName evidence="3">Hypothetical_protein</fullName>
    </submittedName>
</protein>
<reference evidence="3 4" key="2">
    <citation type="submission" date="2024-07" db="EMBL/GenBank/DDBJ databases">
        <authorList>
            <person name="Akdeniz Z."/>
        </authorList>
    </citation>
    <scope>NUCLEOTIDE SEQUENCE [LARGE SCALE GENOMIC DNA]</scope>
</reference>
<dbReference type="EMBL" id="CAXDID020000012">
    <property type="protein sequence ID" value="CAL5980613.1"/>
    <property type="molecule type" value="Genomic_DNA"/>
</dbReference>